<proteinExistence type="predicted"/>
<name>A0A7N2MNZ6_QUELO</name>
<dbReference type="EMBL" id="LRBV02000010">
    <property type="status" value="NOT_ANNOTATED_CDS"/>
    <property type="molecule type" value="Genomic_DNA"/>
</dbReference>
<evidence type="ECO:0000313" key="2">
    <source>
        <dbReference type="Proteomes" id="UP000594261"/>
    </source>
</evidence>
<dbReference type="Gramene" id="QL10p013804:mrna">
    <property type="protein sequence ID" value="QL10p013804:mrna"/>
    <property type="gene ID" value="QL10p013804"/>
</dbReference>
<organism evidence="1 2">
    <name type="scientific">Quercus lobata</name>
    <name type="common">Valley oak</name>
    <dbReference type="NCBI Taxonomy" id="97700"/>
    <lineage>
        <taxon>Eukaryota</taxon>
        <taxon>Viridiplantae</taxon>
        <taxon>Streptophyta</taxon>
        <taxon>Embryophyta</taxon>
        <taxon>Tracheophyta</taxon>
        <taxon>Spermatophyta</taxon>
        <taxon>Magnoliopsida</taxon>
        <taxon>eudicotyledons</taxon>
        <taxon>Gunneridae</taxon>
        <taxon>Pentapetalae</taxon>
        <taxon>rosids</taxon>
        <taxon>fabids</taxon>
        <taxon>Fagales</taxon>
        <taxon>Fagaceae</taxon>
        <taxon>Quercus</taxon>
    </lineage>
</organism>
<keyword evidence="2" id="KW-1185">Reference proteome</keyword>
<reference evidence="1 2" key="1">
    <citation type="journal article" date="2016" name="G3 (Bethesda)">
        <title>First Draft Assembly and Annotation of the Genome of a California Endemic Oak Quercus lobata Nee (Fagaceae).</title>
        <authorList>
            <person name="Sork V.L."/>
            <person name="Fitz-Gibbon S.T."/>
            <person name="Puiu D."/>
            <person name="Crepeau M."/>
            <person name="Gugger P.F."/>
            <person name="Sherman R."/>
            <person name="Stevens K."/>
            <person name="Langley C.H."/>
            <person name="Pellegrini M."/>
            <person name="Salzberg S.L."/>
        </authorList>
    </citation>
    <scope>NUCLEOTIDE SEQUENCE [LARGE SCALE GENOMIC DNA]</scope>
    <source>
        <strain evidence="1 2">cv. SW786</strain>
    </source>
</reference>
<dbReference type="InParanoid" id="A0A7N2MNZ6"/>
<reference evidence="1" key="2">
    <citation type="submission" date="2021-01" db="UniProtKB">
        <authorList>
            <consortium name="EnsemblPlants"/>
        </authorList>
    </citation>
    <scope>IDENTIFICATION</scope>
</reference>
<protein>
    <submittedName>
        <fullName evidence="1">Uncharacterized protein</fullName>
    </submittedName>
</protein>
<accession>A0A7N2MNZ6</accession>
<dbReference type="EnsemblPlants" id="QL10p013804:mrna">
    <property type="protein sequence ID" value="QL10p013804:mrna"/>
    <property type="gene ID" value="QL10p013804"/>
</dbReference>
<evidence type="ECO:0000313" key="1">
    <source>
        <dbReference type="EnsemblPlants" id="QL10p013804:mrna"/>
    </source>
</evidence>
<dbReference type="GO" id="GO:0006952">
    <property type="term" value="P:defense response"/>
    <property type="evidence" value="ECO:0007669"/>
    <property type="project" value="InterPro"/>
</dbReference>
<dbReference type="PANTHER" id="PTHR47090:SF2">
    <property type="entry name" value="PROTEIN EDS1-RELATED"/>
    <property type="match status" value="1"/>
</dbReference>
<dbReference type="PANTHER" id="PTHR47090">
    <property type="entry name" value="PROTEIN EDS1-RELATED"/>
    <property type="match status" value="1"/>
</dbReference>
<sequence length="112" mass="12752">MASLKVGENKEINTDLIQKACSLAVKAHSKSSQKSYILEKTGGSSYVIFSFPGYWSENDWYDGEPFGETKINLDLFPSLRSIGIDEHAKVNKAFLQRFVDKISRNRDFRNEV</sequence>
<dbReference type="Proteomes" id="UP000594261">
    <property type="component" value="Chromosome 10"/>
</dbReference>
<dbReference type="AlphaFoldDB" id="A0A7N2MNZ6"/>
<dbReference type="InterPro" id="IPR044214">
    <property type="entry name" value="EDS1-like"/>
</dbReference>